<dbReference type="BioCyc" id="SESP1179773:BN6_RS15005-MONOMER"/>
<name>K0JRT8_SACES</name>
<dbReference type="HAMAP" id="MF_02034">
    <property type="entry name" value="EgtA"/>
    <property type="match status" value="1"/>
</dbReference>
<dbReference type="STRING" id="1179773.BN6_30850"/>
<dbReference type="eggNOG" id="COG3572">
    <property type="taxonomic scope" value="Bacteria"/>
</dbReference>
<dbReference type="PATRIC" id="fig|1179773.3.peg.3082"/>
<keyword evidence="1 5" id="KW-0436">Ligase</keyword>
<dbReference type="EMBL" id="HE804045">
    <property type="protein sequence ID" value="CCH30390.1"/>
    <property type="molecule type" value="Genomic_DNA"/>
</dbReference>
<keyword evidence="2 5" id="KW-0547">Nucleotide-binding</keyword>
<dbReference type="InterPro" id="IPR006336">
    <property type="entry name" value="GCS2"/>
</dbReference>
<dbReference type="SUPFAM" id="SSF55931">
    <property type="entry name" value="Glutamine synthetase/guanido kinase"/>
    <property type="match status" value="1"/>
</dbReference>
<dbReference type="PANTHER" id="PTHR34378">
    <property type="entry name" value="GLUTAMATE--CYSTEINE LIGASE, CHLOROPLASTIC"/>
    <property type="match status" value="1"/>
</dbReference>
<comment type="pathway">
    <text evidence="5">Amino-acid biosynthesis; ergothioneine biosynthesis.</text>
</comment>
<dbReference type="PANTHER" id="PTHR34378:SF1">
    <property type="entry name" value="GLUTAMATE--CYSTEINE LIGASE, CHLOROPLASTIC"/>
    <property type="match status" value="1"/>
</dbReference>
<evidence type="ECO:0000256" key="5">
    <source>
        <dbReference type="HAMAP-Rule" id="MF_02034"/>
    </source>
</evidence>
<evidence type="ECO:0000256" key="2">
    <source>
        <dbReference type="ARBA" id="ARBA00022741"/>
    </source>
</evidence>
<evidence type="ECO:0000256" key="6">
    <source>
        <dbReference type="PIRNR" id="PIRNR017901"/>
    </source>
</evidence>
<dbReference type="KEGG" id="sesp:BN6_30850"/>
<dbReference type="GO" id="GO:0004357">
    <property type="term" value="F:glutamate-cysteine ligase activity"/>
    <property type="evidence" value="ECO:0007669"/>
    <property type="project" value="UniProtKB-UniRule"/>
</dbReference>
<evidence type="ECO:0000256" key="3">
    <source>
        <dbReference type="ARBA" id="ARBA00022840"/>
    </source>
</evidence>
<dbReference type="InterPro" id="IPR035434">
    <property type="entry name" value="GCL_bact_plant"/>
</dbReference>
<dbReference type="PIRSF" id="PIRSF017901">
    <property type="entry name" value="GCL"/>
    <property type="match status" value="1"/>
</dbReference>
<dbReference type="GO" id="GO:0006750">
    <property type="term" value="P:glutathione biosynthetic process"/>
    <property type="evidence" value="ECO:0007669"/>
    <property type="project" value="UniProtKB-UniRule"/>
</dbReference>
<keyword evidence="8" id="KW-1185">Reference proteome</keyword>
<dbReference type="Gene3D" id="3.30.590.20">
    <property type="match status" value="1"/>
</dbReference>
<keyword evidence="3 5" id="KW-0067">ATP-binding</keyword>
<accession>K0JRT8</accession>
<dbReference type="HOGENOM" id="CLU_037109_0_0_11"/>
<dbReference type="GO" id="GO:0005524">
    <property type="term" value="F:ATP binding"/>
    <property type="evidence" value="ECO:0007669"/>
    <property type="project" value="UniProtKB-UniRule"/>
</dbReference>
<dbReference type="GO" id="GO:0052699">
    <property type="term" value="P:ergothioneine biosynthetic process"/>
    <property type="evidence" value="ECO:0007669"/>
    <property type="project" value="UniProtKB-UniRule"/>
</dbReference>
<dbReference type="EC" id="6.3.2.2" evidence="5"/>
<comment type="function">
    <text evidence="5">Catalyzes the synthesis of gamma-glutamylcysteine (gamma-GC). This compound is used as substrate for the biosynthesis of the low-molecular thiol compound ergothioneine.</text>
</comment>
<dbReference type="Pfam" id="PF04107">
    <property type="entry name" value="GCS2"/>
    <property type="match status" value="1"/>
</dbReference>
<gene>
    <name evidence="5" type="primary">egtA</name>
    <name evidence="7" type="ordered locus">BN6_30850</name>
</gene>
<evidence type="ECO:0000313" key="7">
    <source>
        <dbReference type="EMBL" id="CCH30390.1"/>
    </source>
</evidence>
<reference evidence="7 8" key="1">
    <citation type="journal article" date="2012" name="BMC Genomics">
        <title>Complete genome sequence of Saccharothrix espanaensis DSM 44229T and comparison to the other completely sequenced Pseudonocardiaceae.</title>
        <authorList>
            <person name="Strobel T."/>
            <person name="Al-Dilaimi A."/>
            <person name="Blom J."/>
            <person name="Gessner A."/>
            <person name="Kalinowski J."/>
            <person name="Luzhetska M."/>
            <person name="Puhler A."/>
            <person name="Szczepanowski R."/>
            <person name="Bechthold A."/>
            <person name="Ruckert C."/>
        </authorList>
    </citation>
    <scope>NUCLEOTIDE SEQUENCE [LARGE SCALE GENOMIC DNA]</scope>
    <source>
        <strain evidence="8">ATCC 51144 / DSM 44229 / JCM 9112 / NBRC 15066 / NRRL 15764</strain>
    </source>
</reference>
<sequence length="419" mass="44611">MCKLTALRNAPAQGPTPAVFRDRAEAEAYVASVCFKHGPPRLLGVELEWTVHHRDDPAKPLDASVLAAALGKHAPPTLVPDSPQHPLPGGTPLTVEPGGQVEISTPPSGSLTELLKTVSADIDHLTGLLEPAGLVLGQRGADPHRPPRRMLQVPRYAAMEHAFAPVGPEGITMMCSTAGLQVCLDFGHETDLATRWAAVHALGPVLNALFANSPGVGGRRTDWASARMRSLYATDPVRTRPAAVCADPASAWARRVVDAPVIVVRRPGNSWLPPRRLTFAEWIDGALETRPTADDLDYHMSLQFPPVRPRGYVEVRYLDTPPDGAWLPPVVLMAALFSDRSVVDAALAATATATGRWLAAARYGLADPVLARAARDVVALGCTALRNTDLSVGQTDAIVEDLHRTLAEKTAENAGGGRS</sequence>
<evidence type="ECO:0000256" key="4">
    <source>
        <dbReference type="ARBA" id="ARBA00048819"/>
    </source>
</evidence>
<evidence type="ECO:0000256" key="1">
    <source>
        <dbReference type="ARBA" id="ARBA00022598"/>
    </source>
</evidence>
<dbReference type="InterPro" id="IPR017809">
    <property type="entry name" value="EgtA_Actinobacteria"/>
</dbReference>
<comment type="similarity">
    <text evidence="5 6">Belongs to the glutamate--cysteine ligase type 2 family. EgtA subfamily.</text>
</comment>
<dbReference type="UniPathway" id="UPA01014"/>
<dbReference type="InterPro" id="IPR014746">
    <property type="entry name" value="Gln_synth/guanido_kin_cat_dom"/>
</dbReference>
<organism evidence="7 8">
    <name type="scientific">Saccharothrix espanaensis (strain ATCC 51144 / DSM 44229 / JCM 9112 / NBRC 15066 / NRRL 15764)</name>
    <dbReference type="NCBI Taxonomy" id="1179773"/>
    <lineage>
        <taxon>Bacteria</taxon>
        <taxon>Bacillati</taxon>
        <taxon>Actinomycetota</taxon>
        <taxon>Actinomycetes</taxon>
        <taxon>Pseudonocardiales</taxon>
        <taxon>Pseudonocardiaceae</taxon>
        <taxon>Saccharothrix</taxon>
    </lineage>
</organism>
<dbReference type="Proteomes" id="UP000006281">
    <property type="component" value="Chromosome"/>
</dbReference>
<evidence type="ECO:0000313" key="8">
    <source>
        <dbReference type="Proteomes" id="UP000006281"/>
    </source>
</evidence>
<dbReference type="AlphaFoldDB" id="K0JRT8"/>
<protein>
    <recommendedName>
        <fullName evidence="5">Glutamate--cysteine ligase EgtA</fullName>
        <ecNumber evidence="5">6.3.2.2</ecNumber>
    </recommendedName>
    <alternativeName>
        <fullName evidence="5">Gamma-glutamylcysteine synthase</fullName>
        <shortName evidence="5">GCS</shortName>
        <shortName evidence="5">Gamma-ECS</shortName>
    </alternativeName>
</protein>
<comment type="catalytic activity">
    <reaction evidence="4 5 6">
        <text>L-cysteine + L-glutamate + ATP = gamma-L-glutamyl-L-cysteine + ADP + phosphate + H(+)</text>
        <dbReference type="Rhea" id="RHEA:13285"/>
        <dbReference type="ChEBI" id="CHEBI:15378"/>
        <dbReference type="ChEBI" id="CHEBI:29985"/>
        <dbReference type="ChEBI" id="CHEBI:30616"/>
        <dbReference type="ChEBI" id="CHEBI:35235"/>
        <dbReference type="ChEBI" id="CHEBI:43474"/>
        <dbReference type="ChEBI" id="CHEBI:58173"/>
        <dbReference type="ChEBI" id="CHEBI:456216"/>
        <dbReference type="EC" id="6.3.2.2"/>
    </reaction>
</comment>
<proteinExistence type="inferred from homology"/>